<evidence type="ECO:0000256" key="3">
    <source>
        <dbReference type="ARBA" id="ARBA00004818"/>
    </source>
</evidence>
<keyword evidence="12" id="KW-1185">Reference proteome</keyword>
<evidence type="ECO:0000256" key="7">
    <source>
        <dbReference type="ARBA" id="ARBA00022801"/>
    </source>
</evidence>
<evidence type="ECO:0000256" key="5">
    <source>
        <dbReference type="ARBA" id="ARBA00013078"/>
    </source>
</evidence>
<dbReference type="NCBIfam" id="NF009695">
    <property type="entry name" value="PRK13222.1-2"/>
    <property type="match status" value="1"/>
</dbReference>
<comment type="cofactor">
    <cofactor evidence="2 10">
        <name>Mg(2+)</name>
        <dbReference type="ChEBI" id="CHEBI:18420"/>
    </cofactor>
</comment>
<comment type="caution">
    <text evidence="11">The sequence shown here is derived from an EMBL/GenBank/DDBJ whole genome shotgun (WGS) entry which is preliminary data.</text>
</comment>
<dbReference type="EMBL" id="JBHSDY010000001">
    <property type="protein sequence ID" value="MFC4296511.1"/>
    <property type="molecule type" value="Genomic_DNA"/>
</dbReference>
<gene>
    <name evidence="11" type="ORF">ACFO0J_00470</name>
</gene>
<protein>
    <recommendedName>
        <fullName evidence="5 10">Phosphoglycolate phosphatase</fullName>
        <shortName evidence="10">PGP</shortName>
        <shortName evidence="10">PGPase</shortName>
        <ecNumber evidence="5 10">3.1.3.18</ecNumber>
    </recommendedName>
</protein>
<reference evidence="12" key="1">
    <citation type="journal article" date="2019" name="Int. J. Syst. Evol. Microbiol.">
        <title>The Global Catalogue of Microorganisms (GCM) 10K type strain sequencing project: providing services to taxonomists for standard genome sequencing and annotation.</title>
        <authorList>
            <consortium name="The Broad Institute Genomics Platform"/>
            <consortium name="The Broad Institute Genome Sequencing Center for Infectious Disease"/>
            <person name="Wu L."/>
            <person name="Ma J."/>
        </authorList>
    </citation>
    <scope>NUCLEOTIDE SEQUENCE [LARGE SCALE GENOMIC DNA]</scope>
    <source>
        <strain evidence="12">CGMCC 1.19029</strain>
    </source>
</reference>
<dbReference type="SFLD" id="SFLDS00003">
    <property type="entry name" value="Haloacid_Dehalogenase"/>
    <property type="match status" value="1"/>
</dbReference>
<evidence type="ECO:0000256" key="4">
    <source>
        <dbReference type="ARBA" id="ARBA00006171"/>
    </source>
</evidence>
<comment type="pathway">
    <text evidence="3 10">Organic acid metabolism; glycolate biosynthesis; glycolate from 2-phosphoglycolate: step 1/1.</text>
</comment>
<dbReference type="InterPro" id="IPR041492">
    <property type="entry name" value="HAD_2"/>
</dbReference>
<keyword evidence="9 10" id="KW-0119">Carbohydrate metabolism</keyword>
<feature type="binding site" evidence="10">
    <location>
        <position position="9"/>
    </location>
    <ligand>
        <name>Mg(2+)</name>
        <dbReference type="ChEBI" id="CHEBI:18420"/>
    </ligand>
</feature>
<organism evidence="11 12">
    <name type="scientific">Castellaniella hirudinis</name>
    <dbReference type="NCBI Taxonomy" id="1144617"/>
    <lineage>
        <taxon>Bacteria</taxon>
        <taxon>Pseudomonadati</taxon>
        <taxon>Pseudomonadota</taxon>
        <taxon>Betaproteobacteria</taxon>
        <taxon>Burkholderiales</taxon>
        <taxon>Alcaligenaceae</taxon>
        <taxon>Castellaniella</taxon>
    </lineage>
</organism>
<dbReference type="InterPro" id="IPR036412">
    <property type="entry name" value="HAD-like_sf"/>
</dbReference>
<dbReference type="SUPFAM" id="SSF56784">
    <property type="entry name" value="HAD-like"/>
    <property type="match status" value="1"/>
</dbReference>
<dbReference type="NCBIfam" id="TIGR01449">
    <property type="entry name" value="PGP_bact"/>
    <property type="match status" value="1"/>
</dbReference>
<dbReference type="Pfam" id="PF13419">
    <property type="entry name" value="HAD_2"/>
    <property type="match status" value="1"/>
</dbReference>
<dbReference type="Gene3D" id="3.40.50.1000">
    <property type="entry name" value="HAD superfamily/HAD-like"/>
    <property type="match status" value="1"/>
</dbReference>
<dbReference type="InterPro" id="IPR037512">
    <property type="entry name" value="PGPase_prok"/>
</dbReference>
<accession>A0ABV8RT38</accession>
<dbReference type="HAMAP" id="MF_00495">
    <property type="entry name" value="GPH_hydrolase_bact"/>
    <property type="match status" value="1"/>
</dbReference>
<dbReference type="SFLD" id="SFLDG01129">
    <property type="entry name" value="C1.5:_HAD__Beta-PGM__Phosphata"/>
    <property type="match status" value="1"/>
</dbReference>
<dbReference type="GO" id="GO:0008967">
    <property type="term" value="F:phosphoglycolate phosphatase activity"/>
    <property type="evidence" value="ECO:0007669"/>
    <property type="project" value="UniProtKB-EC"/>
</dbReference>
<keyword evidence="8 10" id="KW-0460">Magnesium</keyword>
<evidence type="ECO:0000256" key="8">
    <source>
        <dbReference type="ARBA" id="ARBA00022842"/>
    </source>
</evidence>
<name>A0ABV8RT38_9BURK</name>
<sequence length="228" mass="24488">MQFSGILFDLDGTLLDTIPDLADAANAMRQDMGLAPIAESTIAAYVGKGVEQLVIRTLGHEGKPASVDMVMRGLARYQDHYRALNGQRSRIYPGVVAGLQAFRDQGARLAVVTNKSTEFTLPLLRQMGLDGYFDVVVCGDTCERKKPDPMPLFHTCDLLGITPAQALFIGDSINDALAANAAGIRVLTLPYGYNEGRPVQELPVDAIVTSIVEAAQWAADATSPTEHA</sequence>
<dbReference type="PANTHER" id="PTHR43434">
    <property type="entry name" value="PHOSPHOGLYCOLATE PHOSPHATASE"/>
    <property type="match status" value="1"/>
</dbReference>
<dbReference type="InterPro" id="IPR023198">
    <property type="entry name" value="PGP-like_dom2"/>
</dbReference>
<dbReference type="InterPro" id="IPR006439">
    <property type="entry name" value="HAD-SF_hydro_IA"/>
</dbReference>
<feature type="binding site" evidence="10">
    <location>
        <position position="171"/>
    </location>
    <ligand>
        <name>Mg(2+)</name>
        <dbReference type="ChEBI" id="CHEBI:18420"/>
    </ligand>
</feature>
<keyword evidence="6 10" id="KW-0479">Metal-binding</keyword>
<dbReference type="EC" id="3.1.3.18" evidence="5 10"/>
<dbReference type="RefSeq" id="WP_376811098.1">
    <property type="nucleotide sequence ID" value="NZ_JBHSDY010000001.1"/>
</dbReference>
<dbReference type="PANTHER" id="PTHR43434:SF1">
    <property type="entry name" value="PHOSPHOGLYCOLATE PHOSPHATASE"/>
    <property type="match status" value="1"/>
</dbReference>
<dbReference type="InterPro" id="IPR023214">
    <property type="entry name" value="HAD_sf"/>
</dbReference>
<comment type="similarity">
    <text evidence="4 10">Belongs to the HAD-like hydrolase superfamily. CbbY/CbbZ/Gph/YieH family.</text>
</comment>
<feature type="active site" description="Nucleophile" evidence="10">
    <location>
        <position position="9"/>
    </location>
</feature>
<evidence type="ECO:0000256" key="10">
    <source>
        <dbReference type="HAMAP-Rule" id="MF_00495"/>
    </source>
</evidence>
<evidence type="ECO:0000313" key="11">
    <source>
        <dbReference type="EMBL" id="MFC4296511.1"/>
    </source>
</evidence>
<dbReference type="SFLD" id="SFLDG01135">
    <property type="entry name" value="C1.5.6:_HAD__Beta-PGM__Phospha"/>
    <property type="match status" value="1"/>
</dbReference>
<dbReference type="PRINTS" id="PR00413">
    <property type="entry name" value="HADHALOGNASE"/>
</dbReference>
<feature type="binding site" evidence="10">
    <location>
        <position position="11"/>
    </location>
    <ligand>
        <name>Mg(2+)</name>
        <dbReference type="ChEBI" id="CHEBI:18420"/>
    </ligand>
</feature>
<dbReference type="Gene3D" id="1.10.150.240">
    <property type="entry name" value="Putative phosphatase, domain 2"/>
    <property type="match status" value="1"/>
</dbReference>
<proteinExistence type="inferred from homology"/>
<evidence type="ECO:0000256" key="1">
    <source>
        <dbReference type="ARBA" id="ARBA00000830"/>
    </source>
</evidence>
<comment type="catalytic activity">
    <reaction evidence="1 10">
        <text>2-phosphoglycolate + H2O = glycolate + phosphate</text>
        <dbReference type="Rhea" id="RHEA:14369"/>
        <dbReference type="ChEBI" id="CHEBI:15377"/>
        <dbReference type="ChEBI" id="CHEBI:29805"/>
        <dbReference type="ChEBI" id="CHEBI:43474"/>
        <dbReference type="ChEBI" id="CHEBI:58033"/>
        <dbReference type="EC" id="3.1.3.18"/>
    </reaction>
</comment>
<evidence type="ECO:0000256" key="6">
    <source>
        <dbReference type="ARBA" id="ARBA00022723"/>
    </source>
</evidence>
<dbReference type="CDD" id="cd16417">
    <property type="entry name" value="HAD_PGPase"/>
    <property type="match status" value="1"/>
</dbReference>
<dbReference type="NCBIfam" id="TIGR01509">
    <property type="entry name" value="HAD-SF-IA-v3"/>
    <property type="match status" value="1"/>
</dbReference>
<comment type="function">
    <text evidence="10">Specifically catalyzes the dephosphorylation of 2-phosphoglycolate. Is involved in the dissimilation of the intracellular 2-phosphoglycolate formed during the DNA repair of 3'-phosphoglycolate ends, a major class of DNA lesions induced by oxidative stress.</text>
</comment>
<keyword evidence="7 10" id="KW-0378">Hydrolase</keyword>
<evidence type="ECO:0000256" key="9">
    <source>
        <dbReference type="ARBA" id="ARBA00023277"/>
    </source>
</evidence>
<dbReference type="NCBIfam" id="TIGR01549">
    <property type="entry name" value="HAD-SF-IA-v1"/>
    <property type="match status" value="1"/>
</dbReference>
<dbReference type="InterPro" id="IPR050155">
    <property type="entry name" value="HAD-like_hydrolase_sf"/>
</dbReference>
<evidence type="ECO:0000256" key="2">
    <source>
        <dbReference type="ARBA" id="ARBA00001946"/>
    </source>
</evidence>
<evidence type="ECO:0000313" key="12">
    <source>
        <dbReference type="Proteomes" id="UP001595756"/>
    </source>
</evidence>
<dbReference type="Proteomes" id="UP001595756">
    <property type="component" value="Unassembled WGS sequence"/>
</dbReference>